<dbReference type="EMBL" id="CP003837">
    <property type="protein sequence ID" value="AGH42948.1"/>
    <property type="molecule type" value="Genomic_DNA"/>
</dbReference>
<sequence length="54" mass="6142">MLPVLADHIENVIDIINKIHGDLAYNILDVQMENGHVIEAIRNIEHVTTVRLID</sequence>
<dbReference type="PATRIC" id="fig|1129794.4.peg.829"/>
<protein>
    <submittedName>
        <fullName evidence="1">D-isomer specific 2-hydroxyacid dehydrogenase</fullName>
    </submittedName>
</protein>
<dbReference type="RefSeq" id="WP_007640650.1">
    <property type="nucleotide sequence ID" value="NC_020514.1"/>
</dbReference>
<dbReference type="HOGENOM" id="CLU_3046245_0_0_6"/>
<name>K7AEB6_9ALTE</name>
<dbReference type="AlphaFoldDB" id="K7AEB6"/>
<evidence type="ECO:0000313" key="1">
    <source>
        <dbReference type="EMBL" id="AGH42948.1"/>
    </source>
</evidence>
<dbReference type="Proteomes" id="UP000011864">
    <property type="component" value="Chromosome"/>
</dbReference>
<dbReference type="STRING" id="1129794.C427_0839"/>
<organism evidence="1 2">
    <name type="scientific">Paraglaciecola psychrophila 170</name>
    <dbReference type="NCBI Taxonomy" id="1129794"/>
    <lineage>
        <taxon>Bacteria</taxon>
        <taxon>Pseudomonadati</taxon>
        <taxon>Pseudomonadota</taxon>
        <taxon>Gammaproteobacteria</taxon>
        <taxon>Alteromonadales</taxon>
        <taxon>Alteromonadaceae</taxon>
        <taxon>Paraglaciecola</taxon>
    </lineage>
</organism>
<proteinExistence type="predicted"/>
<reference evidence="1 2" key="1">
    <citation type="journal article" date="2013" name="Genome Announc.">
        <title>Complete Genome Sequence of Glaciecola psychrophila Strain 170T.</title>
        <authorList>
            <person name="Yin J."/>
            <person name="Chen J."/>
            <person name="Liu G."/>
            <person name="Yu Y."/>
            <person name="Song L."/>
            <person name="Wang X."/>
            <person name="Qu X."/>
        </authorList>
    </citation>
    <scope>NUCLEOTIDE SEQUENCE [LARGE SCALE GENOMIC DNA]</scope>
    <source>
        <strain evidence="1 2">170</strain>
    </source>
</reference>
<evidence type="ECO:0000313" key="2">
    <source>
        <dbReference type="Proteomes" id="UP000011864"/>
    </source>
</evidence>
<dbReference type="KEGG" id="gps:C427_0839"/>
<accession>K7AEB6</accession>
<keyword evidence="2" id="KW-1185">Reference proteome</keyword>
<gene>
    <name evidence="1" type="ORF">C427_0839</name>
</gene>